<dbReference type="OrthoDB" id="4285266at2"/>
<accession>A0A101N6H6</accession>
<dbReference type="Pfam" id="PF19054">
    <property type="entry name" value="DUF5753"/>
    <property type="match status" value="1"/>
</dbReference>
<comment type="caution">
    <text evidence="2">The sequence shown here is derived from an EMBL/GenBank/DDBJ whole genome shotgun (WGS) entry which is preliminary data.</text>
</comment>
<proteinExistence type="predicted"/>
<keyword evidence="3" id="KW-1185">Reference proteome</keyword>
<dbReference type="Proteomes" id="UP000054241">
    <property type="component" value="Unassembled WGS sequence"/>
</dbReference>
<dbReference type="RefSeq" id="WP_159050542.1">
    <property type="nucleotide sequence ID" value="NZ_BNDU01000006.1"/>
</dbReference>
<evidence type="ECO:0000259" key="1">
    <source>
        <dbReference type="Pfam" id="PF19054"/>
    </source>
</evidence>
<dbReference type="InterPro" id="IPR043917">
    <property type="entry name" value="DUF5753"/>
</dbReference>
<name>A0A101N6H6_9ACTN</name>
<reference evidence="2 3" key="1">
    <citation type="submission" date="2015-10" db="EMBL/GenBank/DDBJ databases">
        <title>Draft genome sequence of Streptomyces cellostaticus DSM 40189, type strain for the species Streptomyces cellostaticus.</title>
        <authorList>
            <person name="Ruckert C."/>
            <person name="Winkler A."/>
            <person name="Kalinowski J."/>
            <person name="Kampfer P."/>
            <person name="Glaeser S."/>
        </authorList>
    </citation>
    <scope>NUCLEOTIDE SEQUENCE [LARGE SCALE GENOMIC DNA]</scope>
    <source>
        <strain evidence="2 3">DSM 40189</strain>
    </source>
</reference>
<organism evidence="2 3">
    <name type="scientific">Streptomyces cellostaticus</name>
    <dbReference type="NCBI Taxonomy" id="67285"/>
    <lineage>
        <taxon>Bacteria</taxon>
        <taxon>Bacillati</taxon>
        <taxon>Actinomycetota</taxon>
        <taxon>Actinomycetes</taxon>
        <taxon>Kitasatosporales</taxon>
        <taxon>Streptomycetaceae</taxon>
        <taxon>Streptomyces</taxon>
    </lineage>
</organism>
<gene>
    <name evidence="2" type="ORF">AQI88_40770</name>
</gene>
<dbReference type="AlphaFoldDB" id="A0A101N6H6"/>
<dbReference type="EMBL" id="LMWL01000103">
    <property type="protein sequence ID" value="KUM87504.1"/>
    <property type="molecule type" value="Genomic_DNA"/>
</dbReference>
<sequence length="273" mass="31162">MKLILSGLFRRLREQADLERADVKAAVGIDAYRMCRVEKGILPFTRDEVLTLLDLYGENDRERVAECLELVERSHKREWFKAWPAEVAGFVQPLLALEGAAEIVRAYQNYYVPGLLQIPQYTCAVVRAEHPELSTQKVQARAALRHARKKHLEGPDGMKLWAIVEESVLRRDFGDPAALHAQIDYLIEAAEHPHITLQIAPMQMTQQVSLGNNVTLLHFALDDLPSAVYTEQLLSHDLSTKKNQVERYQTQLDRLAACALNPEETVRELKRYL</sequence>
<evidence type="ECO:0000313" key="3">
    <source>
        <dbReference type="Proteomes" id="UP000054241"/>
    </source>
</evidence>
<feature type="domain" description="DUF5753" evidence="1">
    <location>
        <begin position="92"/>
        <end position="271"/>
    </location>
</feature>
<dbReference type="STRING" id="67285.AQI88_40770"/>
<dbReference type="Pfam" id="PF13560">
    <property type="entry name" value="HTH_31"/>
    <property type="match status" value="1"/>
</dbReference>
<protein>
    <recommendedName>
        <fullName evidence="1">DUF5753 domain-containing protein</fullName>
    </recommendedName>
</protein>
<evidence type="ECO:0000313" key="2">
    <source>
        <dbReference type="EMBL" id="KUM87504.1"/>
    </source>
</evidence>